<keyword evidence="9" id="KW-0472">Membrane</keyword>
<evidence type="ECO:0000256" key="8">
    <source>
        <dbReference type="ARBA" id="ARBA00023004"/>
    </source>
</evidence>
<evidence type="ECO:0000256" key="5">
    <source>
        <dbReference type="ARBA" id="ARBA00022723"/>
    </source>
</evidence>
<keyword evidence="2" id="KW-1003">Cell membrane</keyword>
<dbReference type="SUPFAM" id="SSF82093">
    <property type="entry name" value="Heme chaperone CcmE"/>
    <property type="match status" value="1"/>
</dbReference>
<dbReference type="PANTHER" id="PTHR34128:SF2">
    <property type="entry name" value="CYTOCHROME C-TYPE BIOGENESIS PROTEIN CCME HOMOLOG, MITOCHONDRIAL"/>
    <property type="match status" value="1"/>
</dbReference>
<evidence type="ECO:0000256" key="9">
    <source>
        <dbReference type="ARBA" id="ARBA00023136"/>
    </source>
</evidence>
<evidence type="ECO:0000256" key="2">
    <source>
        <dbReference type="ARBA" id="ARBA00022475"/>
    </source>
</evidence>
<keyword evidence="6" id="KW-0201">Cytochrome c-type biogenesis</keyword>
<evidence type="ECO:0000256" key="7">
    <source>
        <dbReference type="ARBA" id="ARBA00022989"/>
    </source>
</evidence>
<keyword evidence="8" id="KW-0408">Iron</keyword>
<comment type="subcellular location">
    <subcellularLocation>
        <location evidence="1">Cell inner membrane</location>
    </subcellularLocation>
</comment>
<proteinExistence type="inferred from homology"/>
<dbReference type="FunFam" id="2.40.50.140:FF:000104">
    <property type="entry name" value="Cytochrome c-type biogenesis protein CcmE"/>
    <property type="match status" value="1"/>
</dbReference>
<dbReference type="InterPro" id="IPR012340">
    <property type="entry name" value="NA-bd_OB-fold"/>
</dbReference>
<name>A0A3B0SAU5_9ZZZZ</name>
<evidence type="ECO:0000256" key="6">
    <source>
        <dbReference type="ARBA" id="ARBA00022748"/>
    </source>
</evidence>
<dbReference type="GO" id="GO:0005886">
    <property type="term" value="C:plasma membrane"/>
    <property type="evidence" value="ECO:0007669"/>
    <property type="project" value="UniProtKB-SubCell"/>
</dbReference>
<dbReference type="GO" id="GO:0020037">
    <property type="term" value="F:heme binding"/>
    <property type="evidence" value="ECO:0007669"/>
    <property type="project" value="InterPro"/>
</dbReference>
<reference evidence="10" key="1">
    <citation type="submission" date="2018-06" db="EMBL/GenBank/DDBJ databases">
        <authorList>
            <person name="Zhirakovskaya E."/>
        </authorList>
    </citation>
    <scope>NUCLEOTIDE SEQUENCE</scope>
</reference>
<accession>A0A3B0SAU5</accession>
<keyword evidence="4" id="KW-0812">Transmembrane</keyword>
<protein>
    <submittedName>
        <fullName evidence="10">Cytochrome c-type biogenesis protein CcmE, heme chaperone</fullName>
    </submittedName>
</protein>
<dbReference type="InterPro" id="IPR004329">
    <property type="entry name" value="CcmE"/>
</dbReference>
<keyword evidence="5" id="KW-0479">Metal-binding</keyword>
<dbReference type="EMBL" id="UOEE01000319">
    <property type="protein sequence ID" value="VAW01400.1"/>
    <property type="molecule type" value="Genomic_DNA"/>
</dbReference>
<dbReference type="NCBIfam" id="NF009731">
    <property type="entry name" value="PRK13254.1-5"/>
    <property type="match status" value="1"/>
</dbReference>
<dbReference type="Pfam" id="PF03100">
    <property type="entry name" value="CcmE"/>
    <property type="match status" value="1"/>
</dbReference>
<evidence type="ECO:0000313" key="10">
    <source>
        <dbReference type="EMBL" id="VAW01400.1"/>
    </source>
</evidence>
<dbReference type="GO" id="GO:0046872">
    <property type="term" value="F:metal ion binding"/>
    <property type="evidence" value="ECO:0007669"/>
    <property type="project" value="UniProtKB-KW"/>
</dbReference>
<sequence length="143" mass="15608">MKPKKQNQRLVFLAVGLLVLTGALALAASGLKDNISYFYAPTELLATPPEPDKKIRLGGMVKQGSFKRLAGLEVVFTITDFENEVPVTFVKILPDLFREGQGVIAEGVMQQDGTFLATRVLAKHDENYMPPEVADSLKNTGDS</sequence>
<evidence type="ECO:0000256" key="1">
    <source>
        <dbReference type="ARBA" id="ARBA00004533"/>
    </source>
</evidence>
<dbReference type="GO" id="GO:0017004">
    <property type="term" value="P:cytochrome complex assembly"/>
    <property type="evidence" value="ECO:0007669"/>
    <property type="project" value="UniProtKB-KW"/>
</dbReference>
<dbReference type="AlphaFoldDB" id="A0A3B0SAU5"/>
<keyword evidence="3" id="KW-0349">Heme</keyword>
<gene>
    <name evidence="10" type="ORF">MNBD_ALPHA06-1854</name>
</gene>
<dbReference type="GO" id="GO:0017003">
    <property type="term" value="P:protein-heme linkage"/>
    <property type="evidence" value="ECO:0007669"/>
    <property type="project" value="InterPro"/>
</dbReference>
<dbReference type="HAMAP" id="MF_01959">
    <property type="entry name" value="CcmE"/>
    <property type="match status" value="1"/>
</dbReference>
<keyword evidence="7" id="KW-1133">Transmembrane helix</keyword>
<evidence type="ECO:0000256" key="4">
    <source>
        <dbReference type="ARBA" id="ARBA00022692"/>
    </source>
</evidence>
<evidence type="ECO:0000256" key="3">
    <source>
        <dbReference type="ARBA" id="ARBA00022617"/>
    </source>
</evidence>
<dbReference type="InterPro" id="IPR036127">
    <property type="entry name" value="CcmE-like_sf"/>
</dbReference>
<organism evidence="10">
    <name type="scientific">hydrothermal vent metagenome</name>
    <dbReference type="NCBI Taxonomy" id="652676"/>
    <lineage>
        <taxon>unclassified sequences</taxon>
        <taxon>metagenomes</taxon>
        <taxon>ecological metagenomes</taxon>
    </lineage>
</organism>
<dbReference type="NCBIfam" id="NF009727">
    <property type="entry name" value="PRK13254.1-1"/>
    <property type="match status" value="1"/>
</dbReference>
<dbReference type="Gene3D" id="2.40.50.140">
    <property type="entry name" value="Nucleic acid-binding proteins"/>
    <property type="match status" value="1"/>
</dbReference>
<dbReference type="PANTHER" id="PTHR34128">
    <property type="entry name" value="CYTOCHROME C-TYPE BIOGENESIS PROTEIN CCME HOMOLOG, MITOCHONDRIAL"/>
    <property type="match status" value="1"/>
</dbReference>